<dbReference type="Pfam" id="PF00563">
    <property type="entry name" value="EAL"/>
    <property type="match status" value="1"/>
</dbReference>
<reference evidence="4" key="1">
    <citation type="journal article" date="2019" name="Int. J. Syst. Evol. Microbiol.">
        <title>The Global Catalogue of Microorganisms (GCM) 10K type strain sequencing project: providing services to taxonomists for standard genome sequencing and annotation.</title>
        <authorList>
            <consortium name="The Broad Institute Genomics Platform"/>
            <consortium name="The Broad Institute Genome Sequencing Center for Infectious Disease"/>
            <person name="Wu L."/>
            <person name="Ma J."/>
        </authorList>
    </citation>
    <scope>NUCLEOTIDE SEQUENCE [LARGE SCALE GENOMIC DNA]</scope>
    <source>
        <strain evidence="4">CECT 7806</strain>
    </source>
</reference>
<dbReference type="InterPro" id="IPR035919">
    <property type="entry name" value="EAL_sf"/>
</dbReference>
<organism evidence="3 4">
    <name type="scientific">Methylobacterium longum</name>
    <dbReference type="NCBI Taxonomy" id="767694"/>
    <lineage>
        <taxon>Bacteria</taxon>
        <taxon>Pseudomonadati</taxon>
        <taxon>Pseudomonadota</taxon>
        <taxon>Alphaproteobacteria</taxon>
        <taxon>Hyphomicrobiales</taxon>
        <taxon>Methylobacteriaceae</taxon>
        <taxon>Methylobacterium</taxon>
    </lineage>
</organism>
<comment type="caution">
    <text evidence="3">The sequence shown here is derived from an EMBL/GenBank/DDBJ whole genome shotgun (WGS) entry which is preliminary data.</text>
</comment>
<protein>
    <submittedName>
        <fullName evidence="3">EAL domain-containing protein</fullName>
    </submittedName>
</protein>
<dbReference type="PANTHER" id="PTHR33121">
    <property type="entry name" value="CYCLIC DI-GMP PHOSPHODIESTERASE PDEF"/>
    <property type="match status" value="1"/>
</dbReference>
<feature type="compositionally biased region" description="Basic residues" evidence="1">
    <location>
        <begin position="34"/>
        <end position="58"/>
    </location>
</feature>
<dbReference type="InterPro" id="IPR050706">
    <property type="entry name" value="Cyclic-di-GMP_PDE-like"/>
</dbReference>
<evidence type="ECO:0000313" key="4">
    <source>
        <dbReference type="Proteomes" id="UP001244297"/>
    </source>
</evidence>
<dbReference type="Proteomes" id="UP001244297">
    <property type="component" value="Unassembled WGS sequence"/>
</dbReference>
<dbReference type="RefSeq" id="WP_238290875.1">
    <property type="nucleotide sequence ID" value="NZ_BPQS01000029.1"/>
</dbReference>
<dbReference type="PANTHER" id="PTHR33121:SF70">
    <property type="entry name" value="SIGNALING PROTEIN YKOW"/>
    <property type="match status" value="1"/>
</dbReference>
<keyword evidence="4" id="KW-1185">Reference proteome</keyword>
<proteinExistence type="predicted"/>
<sequence>MRRSDPPVSGAPLAPSRIRLRDRRRVSSSDAPWPHRHRGNRGRSRGRASRPRSGRSRPRPACAAGIGLAIDDFGTGYSAPDCLRRVPLVGIKVDRSFVRRLPVDPASAAIVRAVVPMGARSGVAITVWGMATAEPFALPAAPGRRCPVLRRPPRGRRHPQDDADPFRRVDRSRCAITGAPTRSARSSQRRNAEAGAAGALLFARLHVVEGAGGLGRRGGGDRRKRTSARRYTGSGQP</sequence>
<dbReference type="InterPro" id="IPR001633">
    <property type="entry name" value="EAL_dom"/>
</dbReference>
<dbReference type="SUPFAM" id="SSF141868">
    <property type="entry name" value="EAL domain-like"/>
    <property type="match status" value="1"/>
</dbReference>
<name>A0ABT8AYN4_9HYPH</name>
<feature type="region of interest" description="Disordered" evidence="1">
    <location>
        <begin position="211"/>
        <end position="237"/>
    </location>
</feature>
<accession>A0ABT8AYN4</accession>
<dbReference type="EMBL" id="JAUFPT010000114">
    <property type="protein sequence ID" value="MDN3574707.1"/>
    <property type="molecule type" value="Genomic_DNA"/>
</dbReference>
<dbReference type="Gene3D" id="3.20.20.450">
    <property type="entry name" value="EAL domain"/>
    <property type="match status" value="1"/>
</dbReference>
<gene>
    <name evidence="3" type="ORF">QWZ18_29450</name>
</gene>
<feature type="region of interest" description="Disordered" evidence="1">
    <location>
        <begin position="1"/>
        <end position="61"/>
    </location>
</feature>
<evidence type="ECO:0000313" key="3">
    <source>
        <dbReference type="EMBL" id="MDN3574707.1"/>
    </source>
</evidence>
<feature type="domain" description="EAL" evidence="2">
    <location>
        <begin position="1"/>
        <end position="171"/>
    </location>
</feature>
<dbReference type="PROSITE" id="PS50883">
    <property type="entry name" value="EAL"/>
    <property type="match status" value="1"/>
</dbReference>
<evidence type="ECO:0000259" key="2">
    <source>
        <dbReference type="PROSITE" id="PS50883"/>
    </source>
</evidence>
<evidence type="ECO:0000256" key="1">
    <source>
        <dbReference type="SAM" id="MobiDB-lite"/>
    </source>
</evidence>